<reference evidence="3 4" key="1">
    <citation type="submission" date="2020-11" db="EMBL/GenBank/DDBJ databases">
        <title>Description of Pontivivens ytuae sp. nov. isolated from deep sea sediment of Mariana Trench.</title>
        <authorList>
            <person name="Wang Z."/>
            <person name="Sun Q.-L."/>
            <person name="Xu X.-D."/>
            <person name="Tang Y.-Z."/>
            <person name="Zhang J."/>
        </authorList>
    </citation>
    <scope>NUCLEOTIDE SEQUENCE [LARGE SCALE GENOMIC DNA]</scope>
    <source>
        <strain evidence="3 4">MT2928</strain>
    </source>
</reference>
<dbReference type="AlphaFoldDB" id="A0A7S9LR18"/>
<dbReference type="InterPro" id="IPR023393">
    <property type="entry name" value="START-like_dom_sf"/>
</dbReference>
<dbReference type="GO" id="GO:0045333">
    <property type="term" value="P:cellular respiration"/>
    <property type="evidence" value="ECO:0007669"/>
    <property type="project" value="InterPro"/>
</dbReference>
<feature type="domain" description="Coenzyme Q-binding protein COQ10 START" evidence="2">
    <location>
        <begin position="10"/>
        <end position="140"/>
    </location>
</feature>
<name>A0A7S9LR18_9RHOB</name>
<dbReference type="PANTHER" id="PTHR12901">
    <property type="entry name" value="SPERM PROTEIN HOMOLOG"/>
    <property type="match status" value="1"/>
</dbReference>
<evidence type="ECO:0000256" key="1">
    <source>
        <dbReference type="ARBA" id="ARBA00008918"/>
    </source>
</evidence>
<dbReference type="Pfam" id="PF03364">
    <property type="entry name" value="Polyketide_cyc"/>
    <property type="match status" value="1"/>
</dbReference>
<evidence type="ECO:0000259" key="2">
    <source>
        <dbReference type="Pfam" id="PF03364"/>
    </source>
</evidence>
<dbReference type="PANTHER" id="PTHR12901:SF10">
    <property type="entry name" value="COENZYME Q-BINDING PROTEIN COQ10, MITOCHONDRIAL"/>
    <property type="match status" value="1"/>
</dbReference>
<dbReference type="CDD" id="cd07813">
    <property type="entry name" value="COQ10p_like"/>
    <property type="match status" value="1"/>
</dbReference>
<comment type="similarity">
    <text evidence="1">Belongs to the ribosome association toxin RatA family.</text>
</comment>
<dbReference type="GO" id="GO:0048039">
    <property type="term" value="F:ubiquinone binding"/>
    <property type="evidence" value="ECO:0007669"/>
    <property type="project" value="InterPro"/>
</dbReference>
<sequence length="148" mass="17297">MTTHSETRDMPYSADQIYDLVADVESYPKFIPWVAACRVRHEREVEEGKVVDADLVVSFKVFRESFLSRVTMKPEPNTIDVEYLDGPFKYLINNWRFEDKPDGGCKVHFYVDFQFKSRVLQAAIGAVFNEAMRRIVRAFEKRADQLYG</sequence>
<evidence type="ECO:0000313" key="4">
    <source>
        <dbReference type="Proteomes" id="UP000594800"/>
    </source>
</evidence>
<dbReference type="KEGG" id="poz:I0K15_17455"/>
<dbReference type="Proteomes" id="UP000594800">
    <property type="component" value="Chromosome"/>
</dbReference>
<dbReference type="EMBL" id="CP064942">
    <property type="protein sequence ID" value="QPH53546.1"/>
    <property type="molecule type" value="Genomic_DNA"/>
</dbReference>
<dbReference type="InterPro" id="IPR044996">
    <property type="entry name" value="COQ10-like"/>
</dbReference>
<dbReference type="InterPro" id="IPR005031">
    <property type="entry name" value="COQ10_START"/>
</dbReference>
<proteinExistence type="inferred from homology"/>
<accession>A0A7S9LR18</accession>
<keyword evidence="4" id="KW-1185">Reference proteome</keyword>
<dbReference type="Gene3D" id="3.30.530.20">
    <property type="match status" value="1"/>
</dbReference>
<dbReference type="RefSeq" id="WP_196102755.1">
    <property type="nucleotide sequence ID" value="NZ_CP064942.1"/>
</dbReference>
<evidence type="ECO:0000313" key="3">
    <source>
        <dbReference type="EMBL" id="QPH53546.1"/>
    </source>
</evidence>
<protein>
    <submittedName>
        <fullName evidence="3">Type II toxin-antitoxin system RatA family toxin</fullName>
    </submittedName>
</protein>
<dbReference type="SUPFAM" id="SSF55961">
    <property type="entry name" value="Bet v1-like"/>
    <property type="match status" value="1"/>
</dbReference>
<organism evidence="3 4">
    <name type="scientific">Pontivivens ytuae</name>
    <dbReference type="NCBI Taxonomy" id="2789856"/>
    <lineage>
        <taxon>Bacteria</taxon>
        <taxon>Pseudomonadati</taxon>
        <taxon>Pseudomonadota</taxon>
        <taxon>Alphaproteobacteria</taxon>
        <taxon>Rhodobacterales</taxon>
        <taxon>Paracoccaceae</taxon>
        <taxon>Pontivivens</taxon>
    </lineage>
</organism>
<gene>
    <name evidence="3" type="ORF">I0K15_17455</name>
</gene>